<dbReference type="OrthoDB" id="3235983at2759"/>
<reference evidence="2 3" key="1">
    <citation type="journal article" date="2019" name="Nat. Ecol. Evol.">
        <title>Megaphylogeny resolves global patterns of mushroom evolution.</title>
        <authorList>
            <person name="Varga T."/>
            <person name="Krizsan K."/>
            <person name="Foldi C."/>
            <person name="Dima B."/>
            <person name="Sanchez-Garcia M."/>
            <person name="Sanchez-Ramirez S."/>
            <person name="Szollosi G.J."/>
            <person name="Szarkandi J.G."/>
            <person name="Papp V."/>
            <person name="Albert L."/>
            <person name="Andreopoulos W."/>
            <person name="Angelini C."/>
            <person name="Antonin V."/>
            <person name="Barry K.W."/>
            <person name="Bougher N.L."/>
            <person name="Buchanan P."/>
            <person name="Buyck B."/>
            <person name="Bense V."/>
            <person name="Catcheside P."/>
            <person name="Chovatia M."/>
            <person name="Cooper J."/>
            <person name="Damon W."/>
            <person name="Desjardin D."/>
            <person name="Finy P."/>
            <person name="Geml J."/>
            <person name="Haridas S."/>
            <person name="Hughes K."/>
            <person name="Justo A."/>
            <person name="Karasinski D."/>
            <person name="Kautmanova I."/>
            <person name="Kiss B."/>
            <person name="Kocsube S."/>
            <person name="Kotiranta H."/>
            <person name="LaButti K.M."/>
            <person name="Lechner B.E."/>
            <person name="Liimatainen K."/>
            <person name="Lipzen A."/>
            <person name="Lukacs Z."/>
            <person name="Mihaltcheva S."/>
            <person name="Morgado L.N."/>
            <person name="Niskanen T."/>
            <person name="Noordeloos M.E."/>
            <person name="Ohm R.A."/>
            <person name="Ortiz-Santana B."/>
            <person name="Ovrebo C."/>
            <person name="Racz N."/>
            <person name="Riley R."/>
            <person name="Savchenko A."/>
            <person name="Shiryaev A."/>
            <person name="Soop K."/>
            <person name="Spirin V."/>
            <person name="Szebenyi C."/>
            <person name="Tomsovsky M."/>
            <person name="Tulloss R.E."/>
            <person name="Uehling J."/>
            <person name="Grigoriev I.V."/>
            <person name="Vagvolgyi C."/>
            <person name="Papp T."/>
            <person name="Martin F.M."/>
            <person name="Miettinen O."/>
            <person name="Hibbett D.S."/>
            <person name="Nagy L.G."/>
        </authorList>
    </citation>
    <scope>NUCLEOTIDE SEQUENCE [LARGE SCALE GENOMIC DNA]</scope>
    <source>
        <strain evidence="2 3">CBS 962.96</strain>
    </source>
</reference>
<dbReference type="AlphaFoldDB" id="A0A4S8LKV2"/>
<evidence type="ECO:0000313" key="3">
    <source>
        <dbReference type="Proteomes" id="UP000297245"/>
    </source>
</evidence>
<name>A0A4S8LKV2_DENBC</name>
<gene>
    <name evidence="2" type="ORF">K435DRAFT_865123</name>
</gene>
<feature type="region of interest" description="Disordered" evidence="1">
    <location>
        <begin position="54"/>
        <end position="73"/>
    </location>
</feature>
<dbReference type="EMBL" id="ML179362">
    <property type="protein sequence ID" value="THU89600.1"/>
    <property type="molecule type" value="Genomic_DNA"/>
</dbReference>
<dbReference type="Proteomes" id="UP000297245">
    <property type="component" value="Unassembled WGS sequence"/>
</dbReference>
<proteinExistence type="predicted"/>
<feature type="compositionally biased region" description="Pro residues" evidence="1">
    <location>
        <begin position="60"/>
        <end position="73"/>
    </location>
</feature>
<evidence type="ECO:0000313" key="2">
    <source>
        <dbReference type="EMBL" id="THU89600.1"/>
    </source>
</evidence>
<keyword evidence="3" id="KW-1185">Reference proteome</keyword>
<sequence>MKSNNCNKYRTKTKKSQKAKTNTIFAYLRPKASPNPSTVSGPLTIASSNGFVSTSTPVHSNPPTPTTVTPIPNPLPQPDIIPAFRMTQLSILQRLGDAIKVLSSTVPEATDTDTLAIFCSPDVHCPADIPQDELWERWVNGTMHVFRDLNEDEKKNLVRLGRKGVDAYYHFVEYFVEQRGVNPQLFESRTEWLIESMKPYFQATTPAETQSHTSLPFPISSQPIFELENEVVDLTDDATIPEPSENQHRAQCKGHVLMFQPGQSPHTNYPLHFISTSIYPGDTQLIQGIEWCSTRVNMVNGLDENTKFDYYSHKQLVEWITRKDRQINTLKLRGLNDARLLHGRATALDDYKRFWKLGIQGLIDLHERAVVGAYHPRSYEEQDFMKGLINLRMGSVRMAHFAHRAEGLPAVSTLRAHSTIKPLIPSPSQVQKSEVQRNIDIILPPADTGAVQRQTNRPVIHAVLMFDEIAVEQRIQYDNESNHFLGVCREHGGKTAVEFNTMDDLDELYCGIDDGEIHQAHEVL</sequence>
<organism evidence="2 3">
    <name type="scientific">Dendrothele bispora (strain CBS 962.96)</name>
    <dbReference type="NCBI Taxonomy" id="1314807"/>
    <lineage>
        <taxon>Eukaryota</taxon>
        <taxon>Fungi</taxon>
        <taxon>Dikarya</taxon>
        <taxon>Basidiomycota</taxon>
        <taxon>Agaricomycotina</taxon>
        <taxon>Agaricomycetes</taxon>
        <taxon>Agaricomycetidae</taxon>
        <taxon>Agaricales</taxon>
        <taxon>Agaricales incertae sedis</taxon>
        <taxon>Dendrothele</taxon>
    </lineage>
</organism>
<accession>A0A4S8LKV2</accession>
<evidence type="ECO:0000256" key="1">
    <source>
        <dbReference type="SAM" id="MobiDB-lite"/>
    </source>
</evidence>
<protein>
    <submittedName>
        <fullName evidence="2">Uncharacterized protein</fullName>
    </submittedName>
</protein>